<gene>
    <name evidence="6" type="ORF">WNY59_10570</name>
</gene>
<feature type="domain" description="SPOR" evidence="5">
    <location>
        <begin position="207"/>
        <end position="285"/>
    </location>
</feature>
<comment type="similarity">
    <text evidence="1">Belongs to the transglycosylase Slt family.</text>
</comment>
<comment type="similarity">
    <text evidence="2">Belongs to the virb1 family.</text>
</comment>
<name>A0ABU9T7D4_9HYPH</name>
<dbReference type="InterPro" id="IPR023346">
    <property type="entry name" value="Lysozyme-like_dom_sf"/>
</dbReference>
<proteinExistence type="inferred from homology"/>
<dbReference type="Pfam" id="PF01464">
    <property type="entry name" value="SLT"/>
    <property type="match status" value="1"/>
</dbReference>
<protein>
    <submittedName>
        <fullName evidence="6">Lytic transglycosylase domain-containing protein</fullName>
    </submittedName>
</protein>
<evidence type="ECO:0000313" key="7">
    <source>
        <dbReference type="Proteomes" id="UP001477870"/>
    </source>
</evidence>
<dbReference type="InterPro" id="IPR007730">
    <property type="entry name" value="SPOR-like_dom"/>
</dbReference>
<organism evidence="6 7">
    <name type="scientific">Ahrensia kielensis</name>
    <dbReference type="NCBI Taxonomy" id="76980"/>
    <lineage>
        <taxon>Bacteria</taxon>
        <taxon>Pseudomonadati</taxon>
        <taxon>Pseudomonadota</taxon>
        <taxon>Alphaproteobacteria</taxon>
        <taxon>Hyphomicrobiales</taxon>
        <taxon>Ahrensiaceae</taxon>
        <taxon>Ahrensia</taxon>
    </lineage>
</organism>
<dbReference type="PANTHER" id="PTHR37423:SF2">
    <property type="entry name" value="MEMBRANE-BOUND LYTIC MUREIN TRANSGLYCOSYLASE C"/>
    <property type="match status" value="1"/>
</dbReference>
<evidence type="ECO:0000256" key="3">
    <source>
        <dbReference type="SAM" id="SignalP"/>
    </source>
</evidence>
<keyword evidence="7" id="KW-1185">Reference proteome</keyword>
<evidence type="ECO:0000313" key="6">
    <source>
        <dbReference type="EMBL" id="MEM5502033.1"/>
    </source>
</evidence>
<dbReference type="InterPro" id="IPR008258">
    <property type="entry name" value="Transglycosylase_SLT_dom_1"/>
</dbReference>
<dbReference type="SUPFAM" id="SSF53955">
    <property type="entry name" value="Lysozyme-like"/>
    <property type="match status" value="1"/>
</dbReference>
<feature type="signal peptide" evidence="3">
    <location>
        <begin position="1"/>
        <end position="25"/>
    </location>
</feature>
<keyword evidence="3" id="KW-0732">Signal</keyword>
<dbReference type="CDD" id="cd00254">
    <property type="entry name" value="LT-like"/>
    <property type="match status" value="1"/>
</dbReference>
<evidence type="ECO:0000256" key="2">
    <source>
        <dbReference type="ARBA" id="ARBA00009387"/>
    </source>
</evidence>
<comment type="caution">
    <text evidence="6">The sequence shown here is derived from an EMBL/GenBank/DDBJ whole genome shotgun (WGS) entry which is preliminary data.</text>
</comment>
<dbReference type="Proteomes" id="UP001477870">
    <property type="component" value="Unassembled WGS sequence"/>
</dbReference>
<dbReference type="RefSeq" id="WP_342848408.1">
    <property type="nucleotide sequence ID" value="NZ_JBBMQO010000005.1"/>
</dbReference>
<dbReference type="Pfam" id="PF05036">
    <property type="entry name" value="SPOR"/>
    <property type="match status" value="1"/>
</dbReference>
<dbReference type="EMBL" id="JBBMQO010000005">
    <property type="protein sequence ID" value="MEM5502033.1"/>
    <property type="molecule type" value="Genomic_DNA"/>
</dbReference>
<evidence type="ECO:0000259" key="4">
    <source>
        <dbReference type="Pfam" id="PF01464"/>
    </source>
</evidence>
<dbReference type="PANTHER" id="PTHR37423">
    <property type="entry name" value="SOLUBLE LYTIC MUREIN TRANSGLYCOSYLASE-RELATED"/>
    <property type="match status" value="1"/>
</dbReference>
<dbReference type="Gene3D" id="1.10.530.10">
    <property type="match status" value="1"/>
</dbReference>
<feature type="chain" id="PRO_5045531377" evidence="3">
    <location>
        <begin position="26"/>
        <end position="287"/>
    </location>
</feature>
<accession>A0ABU9T7D4</accession>
<reference evidence="6 7" key="1">
    <citation type="submission" date="2024-03" db="EMBL/GenBank/DDBJ databases">
        <title>Community enrichment and isolation of bacterial strains for fucoidan degradation.</title>
        <authorList>
            <person name="Sichert A."/>
        </authorList>
    </citation>
    <scope>NUCLEOTIDE SEQUENCE [LARGE SCALE GENOMIC DNA]</scope>
    <source>
        <strain evidence="6 7">AS62</strain>
    </source>
</reference>
<sequence>MTHAVLLKRVPLLLAAWLTITPAFGQTASKDIEAEFPVERICQLIAREASSNGMPLAFFARLIWKESRFDAKAVSPVGAQGIAQFMPATAKLRNLDDPFDPEKAIPASALYLAKLRVQFGNLGLASAAYNSGETRVANWLARGGSLPIETENYVLDITGEPVDTFFDRRRQIKDHPLEEEIGFFEACLRLPIIETRAGSMAAKLTMPWAIQVAGNFKREVAQRSWSRIKARNGAILMGMPLSISRTRSALGRRGIYTVRLGAPSRQKANAICGRLRSNGTPCIVQKN</sequence>
<evidence type="ECO:0000259" key="5">
    <source>
        <dbReference type="Pfam" id="PF05036"/>
    </source>
</evidence>
<feature type="domain" description="Transglycosylase SLT" evidence="4">
    <location>
        <begin position="44"/>
        <end position="148"/>
    </location>
</feature>
<evidence type="ECO:0000256" key="1">
    <source>
        <dbReference type="ARBA" id="ARBA00007734"/>
    </source>
</evidence>